<dbReference type="EC" id="6.3.5.3" evidence="8"/>
<dbReference type="STRING" id="926571.NVIE_006330"/>
<dbReference type="InterPro" id="IPR029062">
    <property type="entry name" value="Class_I_gatase-like"/>
</dbReference>
<evidence type="ECO:0000256" key="2">
    <source>
        <dbReference type="ARBA" id="ARBA00022598"/>
    </source>
</evidence>
<protein>
    <recommendedName>
        <fullName evidence="8">Phosphoribosylformylglycinamidine synthase subunit PurQ</fullName>
        <shortName evidence="8">FGAM synthase</shortName>
        <ecNumber evidence="8">6.3.5.3</ecNumber>
    </recommendedName>
    <alternativeName>
        <fullName evidence="8">Formylglycinamide ribonucleotide amidotransferase subunit I</fullName>
        <shortName evidence="8">FGAR amidotransferase I</shortName>
        <shortName evidence="8">FGAR-AT I</shortName>
    </alternativeName>
    <alternativeName>
        <fullName evidence="8">Glutaminase PurQ</fullName>
        <ecNumber evidence="8">3.5.1.2</ecNumber>
    </alternativeName>
    <alternativeName>
        <fullName evidence="8">Phosphoribosylformylglycinamidine synthase subunit I</fullName>
    </alternativeName>
</protein>
<dbReference type="HOGENOM" id="CLU_001031_3_1_2"/>
<dbReference type="EMBL" id="CP007536">
    <property type="protein sequence ID" value="AIC14838.1"/>
    <property type="molecule type" value="Genomic_DNA"/>
</dbReference>
<dbReference type="Proteomes" id="UP000027093">
    <property type="component" value="Chromosome"/>
</dbReference>
<dbReference type="SUPFAM" id="SSF52317">
    <property type="entry name" value="Class I glutamine amidotransferase-like"/>
    <property type="match status" value="1"/>
</dbReference>
<feature type="active site" description="Nucleophile" evidence="8">
    <location>
        <position position="86"/>
    </location>
</feature>
<dbReference type="UniPathway" id="UPA00074">
    <property type="reaction ID" value="UER00128"/>
</dbReference>
<dbReference type="NCBIfam" id="TIGR01737">
    <property type="entry name" value="FGAM_synth_I"/>
    <property type="match status" value="1"/>
</dbReference>
<evidence type="ECO:0000256" key="3">
    <source>
        <dbReference type="ARBA" id="ARBA00022741"/>
    </source>
</evidence>
<evidence type="ECO:0000256" key="1">
    <source>
        <dbReference type="ARBA" id="ARBA00022490"/>
    </source>
</evidence>
<sequence length="232" mass="25327">MKIGIAVFPGSNCDRDVHHVLNKVVGIQADFIWHTKDRISGYDAMIIPGGFAFGDRLRAGIIAAHSPIVQEVKRMAKDGMPVLGICNGFQILVESGLLPGALMMNDSLRFVCRWTKVRVENNKTPFTGQFAKRQAFDIPVAHGEGRYVADSAILKELKKKNQIVLQYSNDDPNGSTGLIAAICNEQGNVMGMMPHPERASESLLSATGANDAVTVFRSLASYLQKEEQRAVA</sequence>
<dbReference type="GO" id="GO:0004359">
    <property type="term" value="F:glutaminase activity"/>
    <property type="evidence" value="ECO:0007669"/>
    <property type="project" value="UniProtKB-EC"/>
</dbReference>
<organism evidence="9 10">
    <name type="scientific">Nitrososphaera viennensis EN76</name>
    <dbReference type="NCBI Taxonomy" id="926571"/>
    <lineage>
        <taxon>Archaea</taxon>
        <taxon>Nitrososphaerota</taxon>
        <taxon>Nitrososphaeria</taxon>
        <taxon>Nitrososphaerales</taxon>
        <taxon>Nitrososphaeraceae</taxon>
        <taxon>Nitrososphaera</taxon>
    </lineage>
</organism>
<feature type="active site" evidence="8">
    <location>
        <position position="195"/>
    </location>
</feature>
<keyword evidence="5 8" id="KW-0378">Hydrolase</keyword>
<dbReference type="HAMAP" id="MF_00421">
    <property type="entry name" value="PurQ"/>
    <property type="match status" value="1"/>
</dbReference>
<dbReference type="RefSeq" id="WP_075053976.1">
    <property type="nucleotide sequence ID" value="NZ_CP007536.1"/>
</dbReference>
<evidence type="ECO:0000256" key="4">
    <source>
        <dbReference type="ARBA" id="ARBA00022755"/>
    </source>
</evidence>
<dbReference type="AlphaFoldDB" id="A0A060HGZ6"/>
<dbReference type="InterPro" id="IPR010075">
    <property type="entry name" value="PRibForGlyAmidine_synth_PurQ"/>
</dbReference>
<comment type="catalytic activity">
    <reaction evidence="8">
        <text>N(2)-formyl-N(1)-(5-phospho-beta-D-ribosyl)glycinamide + L-glutamine + ATP + H2O = 2-formamido-N(1)-(5-O-phospho-beta-D-ribosyl)acetamidine + L-glutamate + ADP + phosphate + H(+)</text>
        <dbReference type="Rhea" id="RHEA:17129"/>
        <dbReference type="ChEBI" id="CHEBI:15377"/>
        <dbReference type="ChEBI" id="CHEBI:15378"/>
        <dbReference type="ChEBI" id="CHEBI:29985"/>
        <dbReference type="ChEBI" id="CHEBI:30616"/>
        <dbReference type="ChEBI" id="CHEBI:43474"/>
        <dbReference type="ChEBI" id="CHEBI:58359"/>
        <dbReference type="ChEBI" id="CHEBI:147286"/>
        <dbReference type="ChEBI" id="CHEBI:147287"/>
        <dbReference type="ChEBI" id="CHEBI:456216"/>
        <dbReference type="EC" id="6.3.5.3"/>
    </reaction>
</comment>
<dbReference type="EC" id="3.5.1.2" evidence="8"/>
<reference evidence="9 10" key="1">
    <citation type="journal article" date="2014" name="Int. J. Syst. Evol. Microbiol.">
        <title>Nitrososphaera viennensis gen. nov., sp. nov., an aerobic and mesophilic, ammonia-oxidizing archaeon from soil and a member of the archaeal phylum Thaumarchaeota.</title>
        <authorList>
            <person name="Stieglmeier M."/>
            <person name="Klingl A."/>
            <person name="Alves R.J."/>
            <person name="Rittmann S.K."/>
            <person name="Melcher M."/>
            <person name="Leisch N."/>
            <person name="Schleper C."/>
        </authorList>
    </citation>
    <scope>NUCLEOTIDE SEQUENCE [LARGE SCALE GENOMIC DNA]</scope>
    <source>
        <strain evidence="9">EN76</strain>
    </source>
</reference>
<evidence type="ECO:0000313" key="9">
    <source>
        <dbReference type="EMBL" id="AIC14838.1"/>
    </source>
</evidence>
<keyword evidence="2 8" id="KW-0436">Ligase</keyword>
<dbReference type="GO" id="GO:0004642">
    <property type="term" value="F:phosphoribosylformylglycinamidine synthase activity"/>
    <property type="evidence" value="ECO:0007669"/>
    <property type="project" value="UniProtKB-UniRule"/>
</dbReference>
<keyword evidence="1 8" id="KW-0963">Cytoplasm</keyword>
<comment type="subunit">
    <text evidence="8">Part of the FGAM synthase complex composed of 1 PurL, 1 PurQ and 2 PurS subunits.</text>
</comment>
<comment type="catalytic activity">
    <reaction evidence="8">
        <text>L-glutamine + H2O = L-glutamate + NH4(+)</text>
        <dbReference type="Rhea" id="RHEA:15889"/>
        <dbReference type="ChEBI" id="CHEBI:15377"/>
        <dbReference type="ChEBI" id="CHEBI:28938"/>
        <dbReference type="ChEBI" id="CHEBI:29985"/>
        <dbReference type="ChEBI" id="CHEBI:58359"/>
        <dbReference type="EC" id="3.5.1.2"/>
    </reaction>
</comment>
<dbReference type="CDD" id="cd01740">
    <property type="entry name" value="GATase1_FGAR_AT"/>
    <property type="match status" value="1"/>
</dbReference>
<keyword evidence="4 8" id="KW-0658">Purine biosynthesis</keyword>
<dbReference type="Pfam" id="PF13507">
    <property type="entry name" value="GATase_5"/>
    <property type="match status" value="1"/>
</dbReference>
<dbReference type="SMART" id="SM01211">
    <property type="entry name" value="GATase_5"/>
    <property type="match status" value="1"/>
</dbReference>
<dbReference type="GO" id="GO:0005737">
    <property type="term" value="C:cytoplasm"/>
    <property type="evidence" value="ECO:0007669"/>
    <property type="project" value="UniProtKB-SubCell"/>
</dbReference>
<dbReference type="PIRSF" id="PIRSF001586">
    <property type="entry name" value="FGAM_synth_I"/>
    <property type="match status" value="1"/>
</dbReference>
<feature type="active site" evidence="8">
    <location>
        <position position="197"/>
    </location>
</feature>
<dbReference type="KEGG" id="nvn:NVIE_006330"/>
<accession>A0A060HGZ6</accession>
<name>A0A060HGZ6_9ARCH</name>
<evidence type="ECO:0000313" key="10">
    <source>
        <dbReference type="Proteomes" id="UP000027093"/>
    </source>
</evidence>
<evidence type="ECO:0000256" key="7">
    <source>
        <dbReference type="ARBA" id="ARBA00022962"/>
    </source>
</evidence>
<comment type="pathway">
    <text evidence="8">Purine metabolism; IMP biosynthesis via de novo pathway; 5-amino-1-(5-phospho-D-ribosyl)imidazole from N(2)-formyl-N(1)-(5-phospho-D-ribosyl)glycinamide: step 1/2.</text>
</comment>
<comment type="function">
    <text evidence="8">Part of the phosphoribosylformylglycinamidine synthase complex involved in the purines biosynthetic pathway. Catalyzes the ATP-dependent conversion of formylglycinamide ribonucleotide (FGAR) and glutamine to yield formylglycinamidine ribonucleotide (FGAM) and glutamate. The FGAM synthase complex is composed of three subunits. PurQ produces an ammonia molecule by converting glutamine to glutamate. PurL transfers the ammonia molecule to FGAR to form FGAM in an ATP-dependent manner. PurS interacts with PurQ and PurL and is thought to assist in the transfer of the ammonia molecule from PurQ to PurL.</text>
</comment>
<dbReference type="PROSITE" id="PS51273">
    <property type="entry name" value="GATASE_TYPE_1"/>
    <property type="match status" value="1"/>
</dbReference>
<dbReference type="OrthoDB" id="6486at2157"/>
<dbReference type="PANTHER" id="PTHR47552:SF1">
    <property type="entry name" value="PHOSPHORIBOSYLFORMYLGLYCINAMIDINE SYNTHASE SUBUNIT PURQ"/>
    <property type="match status" value="1"/>
</dbReference>
<dbReference type="GeneID" id="74945898"/>
<gene>
    <name evidence="8 9" type="primary">purQ</name>
    <name evidence="9" type="ORF">NVIE_006330</name>
</gene>
<dbReference type="PANTHER" id="PTHR47552">
    <property type="entry name" value="PHOSPHORIBOSYLFORMYLGLYCINAMIDINE SYNTHASE SUBUNIT PURQ"/>
    <property type="match status" value="1"/>
</dbReference>
<keyword evidence="3 8" id="KW-0547">Nucleotide-binding</keyword>
<keyword evidence="10" id="KW-1185">Reference proteome</keyword>
<dbReference type="Gene3D" id="3.40.50.880">
    <property type="match status" value="1"/>
</dbReference>
<dbReference type="NCBIfam" id="NF002957">
    <property type="entry name" value="PRK03619.1"/>
    <property type="match status" value="1"/>
</dbReference>
<evidence type="ECO:0000256" key="5">
    <source>
        <dbReference type="ARBA" id="ARBA00022801"/>
    </source>
</evidence>
<evidence type="ECO:0000256" key="6">
    <source>
        <dbReference type="ARBA" id="ARBA00022840"/>
    </source>
</evidence>
<keyword evidence="7 8" id="KW-0315">Glutamine amidotransferase</keyword>
<keyword evidence="6 8" id="KW-0067">ATP-binding</keyword>
<dbReference type="GO" id="GO:0006189">
    <property type="term" value="P:'de novo' IMP biosynthetic process"/>
    <property type="evidence" value="ECO:0007669"/>
    <property type="project" value="UniProtKB-UniRule"/>
</dbReference>
<evidence type="ECO:0000256" key="8">
    <source>
        <dbReference type="HAMAP-Rule" id="MF_00421"/>
    </source>
</evidence>
<proteinExistence type="inferred from homology"/>
<comment type="subcellular location">
    <subcellularLocation>
        <location evidence="8">Cytoplasm</location>
    </subcellularLocation>
</comment>
<dbReference type="GO" id="GO:0005524">
    <property type="term" value="F:ATP binding"/>
    <property type="evidence" value="ECO:0007669"/>
    <property type="project" value="UniProtKB-KW"/>
</dbReference>